<evidence type="ECO:0000256" key="1">
    <source>
        <dbReference type="SAM" id="MobiDB-lite"/>
    </source>
</evidence>
<name>A0A4R4Y7K2_9PSEU</name>
<accession>A0A4R4Y7K2</accession>
<organism evidence="2 3">
    <name type="scientific">Saccharopolyspora elongata</name>
    <dbReference type="NCBI Taxonomy" id="2530387"/>
    <lineage>
        <taxon>Bacteria</taxon>
        <taxon>Bacillati</taxon>
        <taxon>Actinomycetota</taxon>
        <taxon>Actinomycetes</taxon>
        <taxon>Pseudonocardiales</taxon>
        <taxon>Pseudonocardiaceae</taxon>
        <taxon>Saccharopolyspora</taxon>
    </lineage>
</organism>
<feature type="region of interest" description="Disordered" evidence="1">
    <location>
        <begin position="49"/>
        <end position="71"/>
    </location>
</feature>
<proteinExistence type="predicted"/>
<keyword evidence="3" id="KW-1185">Reference proteome</keyword>
<reference evidence="2 3" key="1">
    <citation type="submission" date="2019-03" db="EMBL/GenBank/DDBJ databases">
        <title>Draft genome sequences of novel Actinobacteria.</title>
        <authorList>
            <person name="Sahin N."/>
            <person name="Ay H."/>
            <person name="Saygin H."/>
        </authorList>
    </citation>
    <scope>NUCLEOTIDE SEQUENCE [LARGE SCALE GENOMIC DNA]</scope>
    <source>
        <strain evidence="2 3">7K502</strain>
    </source>
</reference>
<evidence type="ECO:0000313" key="3">
    <source>
        <dbReference type="Proteomes" id="UP000294947"/>
    </source>
</evidence>
<comment type="caution">
    <text evidence="2">The sequence shown here is derived from an EMBL/GenBank/DDBJ whole genome shotgun (WGS) entry which is preliminary data.</text>
</comment>
<protein>
    <submittedName>
        <fullName evidence="2">Uncharacterized protein</fullName>
    </submittedName>
</protein>
<gene>
    <name evidence="2" type="ORF">E1288_36635</name>
</gene>
<sequence>MTITTDPVAWYRAHGADAGVDLPAYLLTSLRDLPRIRATNSGVRLARLSRRGRGAARQLPQHRSPDPRPFLGEVSVINRRRARRHRLDAEKHSSLTGLIPGIVNPLLGLLRGGDQQIPQNPSGKYLQSV</sequence>
<evidence type="ECO:0000313" key="2">
    <source>
        <dbReference type="EMBL" id="TDD39609.1"/>
    </source>
</evidence>
<dbReference type="EMBL" id="SMKW01000075">
    <property type="protein sequence ID" value="TDD39609.1"/>
    <property type="molecule type" value="Genomic_DNA"/>
</dbReference>
<dbReference type="Proteomes" id="UP000294947">
    <property type="component" value="Unassembled WGS sequence"/>
</dbReference>
<dbReference type="RefSeq" id="WP_132493280.1">
    <property type="nucleotide sequence ID" value="NZ_SMKW01000075.1"/>
</dbReference>
<dbReference type="AlphaFoldDB" id="A0A4R4Y7K2"/>